<dbReference type="RefSeq" id="WP_097012308.1">
    <property type="nucleotide sequence ID" value="NZ_LT907975.1"/>
</dbReference>
<sequence>MDEETMQQIRELAEKKGMDAEQLAEALTGGVPEELLEAMTVVLGKTALFDLALTKKDETAD</sequence>
<organism evidence="1 2">
    <name type="scientific">Pseudodesulfovibrio profundus</name>
    <dbReference type="NCBI Taxonomy" id="57320"/>
    <lineage>
        <taxon>Bacteria</taxon>
        <taxon>Pseudomonadati</taxon>
        <taxon>Thermodesulfobacteriota</taxon>
        <taxon>Desulfovibrionia</taxon>
        <taxon>Desulfovibrionales</taxon>
        <taxon>Desulfovibrionaceae</taxon>
    </lineage>
</organism>
<proteinExistence type="predicted"/>
<dbReference type="Proteomes" id="UP000219215">
    <property type="component" value="Chromosome DPRO"/>
</dbReference>
<gene>
    <name evidence="1" type="ORF">DPRO_2533</name>
</gene>
<evidence type="ECO:0000313" key="2">
    <source>
        <dbReference type="Proteomes" id="UP000219215"/>
    </source>
</evidence>
<dbReference type="AlphaFoldDB" id="A0A2C8FBM0"/>
<evidence type="ECO:0000313" key="1">
    <source>
        <dbReference type="EMBL" id="SOB59442.1"/>
    </source>
</evidence>
<protein>
    <submittedName>
        <fullName evidence="1">Fructose 1,6-bisphosphatase II</fullName>
    </submittedName>
</protein>
<dbReference type="KEGG" id="pprf:DPRO_2533"/>
<accession>A0A2C8FBM0</accession>
<keyword evidence="2" id="KW-1185">Reference proteome</keyword>
<dbReference type="EMBL" id="LT907975">
    <property type="protein sequence ID" value="SOB59442.1"/>
    <property type="molecule type" value="Genomic_DNA"/>
</dbReference>
<reference evidence="2" key="1">
    <citation type="submission" date="2017-09" db="EMBL/GenBank/DDBJ databases">
        <authorList>
            <person name="Regsiter A."/>
            <person name="William W."/>
        </authorList>
    </citation>
    <scope>NUCLEOTIDE SEQUENCE [LARGE SCALE GENOMIC DNA]</scope>
    <source>
        <strain evidence="2">500-1</strain>
    </source>
</reference>
<name>A0A2C8FBM0_9BACT</name>